<dbReference type="STRING" id="45351.A7SV56"/>
<feature type="transmembrane region" description="Helical" evidence="10">
    <location>
        <begin position="109"/>
        <end position="130"/>
    </location>
</feature>
<evidence type="ECO:0000256" key="10">
    <source>
        <dbReference type="SAM" id="Phobius"/>
    </source>
</evidence>
<feature type="non-terminal residue" evidence="12">
    <location>
        <position position="135"/>
    </location>
</feature>
<dbReference type="Proteomes" id="UP000001593">
    <property type="component" value="Unassembled WGS sequence"/>
</dbReference>
<comment type="similarity">
    <text evidence="9">Belongs to the G-protein coupled receptor 1 family.</text>
</comment>
<dbReference type="Pfam" id="PF00001">
    <property type="entry name" value="7tm_1"/>
    <property type="match status" value="1"/>
</dbReference>
<dbReference type="HOGENOM" id="CLU_1890993_0_0_1"/>
<dbReference type="PhylomeDB" id="A7SV56"/>
<dbReference type="PRINTS" id="PR00237">
    <property type="entry name" value="GPCRRHODOPSN"/>
</dbReference>
<comment type="subcellular location">
    <subcellularLocation>
        <location evidence="1">Cell membrane</location>
        <topology evidence="1">Multi-pass membrane protein</topology>
    </subcellularLocation>
</comment>
<dbReference type="EMBL" id="DS469826">
    <property type="protein sequence ID" value="EDO32404.1"/>
    <property type="molecule type" value="Genomic_DNA"/>
</dbReference>
<feature type="domain" description="G-protein coupled receptors family 1 profile" evidence="11">
    <location>
        <begin position="11"/>
        <end position="135"/>
    </location>
</feature>
<feature type="transmembrane region" description="Helical" evidence="10">
    <location>
        <begin position="76"/>
        <end position="97"/>
    </location>
</feature>
<reference evidence="12 13" key="1">
    <citation type="journal article" date="2007" name="Science">
        <title>Sea anemone genome reveals ancestral eumetazoan gene repertoire and genomic organization.</title>
        <authorList>
            <person name="Putnam N.H."/>
            <person name="Srivastava M."/>
            <person name="Hellsten U."/>
            <person name="Dirks B."/>
            <person name="Chapman J."/>
            <person name="Salamov A."/>
            <person name="Terry A."/>
            <person name="Shapiro H."/>
            <person name="Lindquist E."/>
            <person name="Kapitonov V.V."/>
            <person name="Jurka J."/>
            <person name="Genikhovich G."/>
            <person name="Grigoriev I.V."/>
            <person name="Lucas S.M."/>
            <person name="Steele R.E."/>
            <person name="Finnerty J.R."/>
            <person name="Technau U."/>
            <person name="Martindale M.Q."/>
            <person name="Rokhsar D.S."/>
        </authorList>
    </citation>
    <scope>NUCLEOTIDE SEQUENCE [LARGE SCALE GENOMIC DNA]</scope>
    <source>
        <strain evidence="13">CH2 X CH6</strain>
    </source>
</reference>
<keyword evidence="2" id="KW-1003">Cell membrane</keyword>
<evidence type="ECO:0000313" key="13">
    <source>
        <dbReference type="Proteomes" id="UP000001593"/>
    </source>
</evidence>
<keyword evidence="8 9" id="KW-0807">Transducer</keyword>
<feature type="transmembrane region" description="Helical" evidence="10">
    <location>
        <begin position="32"/>
        <end position="56"/>
    </location>
</feature>
<dbReference type="InterPro" id="IPR017452">
    <property type="entry name" value="GPCR_Rhodpsn_7TM"/>
</dbReference>
<keyword evidence="5 9" id="KW-0297">G-protein coupled receptor</keyword>
<organism evidence="12 13">
    <name type="scientific">Nematostella vectensis</name>
    <name type="common">Starlet sea anemone</name>
    <dbReference type="NCBI Taxonomy" id="45351"/>
    <lineage>
        <taxon>Eukaryota</taxon>
        <taxon>Metazoa</taxon>
        <taxon>Cnidaria</taxon>
        <taxon>Anthozoa</taxon>
        <taxon>Hexacorallia</taxon>
        <taxon>Actiniaria</taxon>
        <taxon>Edwardsiidae</taxon>
        <taxon>Nematostella</taxon>
    </lineage>
</organism>
<dbReference type="InterPro" id="IPR000276">
    <property type="entry name" value="GPCR_Rhodpsn"/>
</dbReference>
<keyword evidence="13" id="KW-1185">Reference proteome</keyword>
<dbReference type="PANTHER" id="PTHR22752">
    <property type="entry name" value="G PROTEIN-COUPLED RECEPTOR"/>
    <property type="match status" value="1"/>
</dbReference>
<evidence type="ECO:0000256" key="6">
    <source>
        <dbReference type="ARBA" id="ARBA00023136"/>
    </source>
</evidence>
<dbReference type="InParanoid" id="A7SV56"/>
<accession>A7SV56</accession>
<evidence type="ECO:0000313" key="12">
    <source>
        <dbReference type="EMBL" id="EDO32404.1"/>
    </source>
</evidence>
<keyword evidence="6 10" id="KW-0472">Membrane</keyword>
<dbReference type="GO" id="GO:0007186">
    <property type="term" value="P:G protein-coupled receptor signaling pathway"/>
    <property type="evidence" value="ECO:0000318"/>
    <property type="project" value="GO_Central"/>
</dbReference>
<dbReference type="PANTHER" id="PTHR22752:SF1">
    <property type="entry name" value="G-PROTEIN COUPLED RECEPTOR 176"/>
    <property type="match status" value="1"/>
</dbReference>
<feature type="transmembrane region" description="Helical" evidence="10">
    <location>
        <begin position="6"/>
        <end position="23"/>
    </location>
</feature>
<evidence type="ECO:0000256" key="8">
    <source>
        <dbReference type="ARBA" id="ARBA00023224"/>
    </source>
</evidence>
<dbReference type="PROSITE" id="PS50262">
    <property type="entry name" value="G_PROTEIN_RECEP_F1_2"/>
    <property type="match status" value="1"/>
</dbReference>
<evidence type="ECO:0000256" key="5">
    <source>
        <dbReference type="ARBA" id="ARBA00023040"/>
    </source>
</evidence>
<dbReference type="PROSITE" id="PS00237">
    <property type="entry name" value="G_PROTEIN_RECEP_F1_1"/>
    <property type="match status" value="1"/>
</dbReference>
<dbReference type="GO" id="GO:0004930">
    <property type="term" value="F:G protein-coupled receptor activity"/>
    <property type="evidence" value="ECO:0000318"/>
    <property type="project" value="GO_Central"/>
</dbReference>
<evidence type="ECO:0000256" key="4">
    <source>
        <dbReference type="ARBA" id="ARBA00022989"/>
    </source>
</evidence>
<evidence type="ECO:0000256" key="7">
    <source>
        <dbReference type="ARBA" id="ARBA00023170"/>
    </source>
</evidence>
<gene>
    <name evidence="12" type="ORF">NEMVEDRAFT_v1g133635</name>
</gene>
<evidence type="ECO:0000256" key="3">
    <source>
        <dbReference type="ARBA" id="ARBA00022692"/>
    </source>
</evidence>
<keyword evidence="7 9" id="KW-0675">Receptor</keyword>
<dbReference type="GO" id="GO:0005886">
    <property type="term" value="C:plasma membrane"/>
    <property type="evidence" value="ECO:0007669"/>
    <property type="project" value="UniProtKB-SubCell"/>
</dbReference>
<sequence>MLLAIFIALIGNFFIIFSFFRNFKMRTITNTLVVNLSAADLLSSIFDFPFWLSIILGVPIYNNNILCRVLLSFEDLFQIVALLTMCGIALDRFVTLVKGLRRLMTHQRARFLILWSWVQAVISAAPWNMISQTES</sequence>
<keyword evidence="4 10" id="KW-1133">Transmembrane helix</keyword>
<dbReference type="AlphaFoldDB" id="A7SV56"/>
<evidence type="ECO:0000259" key="11">
    <source>
        <dbReference type="PROSITE" id="PS50262"/>
    </source>
</evidence>
<evidence type="ECO:0000256" key="2">
    <source>
        <dbReference type="ARBA" id="ARBA00022475"/>
    </source>
</evidence>
<keyword evidence="3 9" id="KW-0812">Transmembrane</keyword>
<evidence type="ECO:0000256" key="9">
    <source>
        <dbReference type="RuleBase" id="RU000688"/>
    </source>
</evidence>
<dbReference type="SUPFAM" id="SSF81321">
    <property type="entry name" value="Family A G protein-coupled receptor-like"/>
    <property type="match status" value="1"/>
</dbReference>
<dbReference type="Gene3D" id="1.20.1070.10">
    <property type="entry name" value="Rhodopsin 7-helix transmembrane proteins"/>
    <property type="match status" value="1"/>
</dbReference>
<protein>
    <recommendedName>
        <fullName evidence="11">G-protein coupled receptors family 1 profile domain-containing protein</fullName>
    </recommendedName>
</protein>
<dbReference type="CDD" id="cd00637">
    <property type="entry name" value="7tm_classA_rhodopsin-like"/>
    <property type="match status" value="1"/>
</dbReference>
<proteinExistence type="inferred from homology"/>
<evidence type="ECO:0000256" key="1">
    <source>
        <dbReference type="ARBA" id="ARBA00004651"/>
    </source>
</evidence>
<name>A7SV56_NEMVE</name>
<dbReference type="eggNOG" id="KOG3656">
    <property type="taxonomic scope" value="Eukaryota"/>
</dbReference>